<dbReference type="EMBL" id="LT607409">
    <property type="protein sequence ID" value="SCF05208.1"/>
    <property type="molecule type" value="Genomic_DNA"/>
</dbReference>
<accession>A0A1C4X9T6</accession>
<proteinExistence type="predicted"/>
<reference evidence="2" key="1">
    <citation type="submission" date="2016-06" db="EMBL/GenBank/DDBJ databases">
        <authorList>
            <person name="Varghese N."/>
            <person name="Submissions Spin"/>
        </authorList>
    </citation>
    <scope>NUCLEOTIDE SEQUENCE [LARGE SCALE GENOMIC DNA]</scope>
    <source>
        <strain evidence="2">DSM 45160</strain>
    </source>
</reference>
<dbReference type="Proteomes" id="UP000198224">
    <property type="component" value="Chromosome I"/>
</dbReference>
<sequence>MAVGSAVIAGSRQVIVQVGEQAYDGADGMHDERVVRDDSHKEHGLTGPDATHVLGIRRQG</sequence>
<organism evidence="1 2">
    <name type="scientific">Micromonospora chokoriensis</name>
    <dbReference type="NCBI Taxonomy" id="356851"/>
    <lineage>
        <taxon>Bacteria</taxon>
        <taxon>Bacillati</taxon>
        <taxon>Actinomycetota</taxon>
        <taxon>Actinomycetes</taxon>
        <taxon>Micromonosporales</taxon>
        <taxon>Micromonosporaceae</taxon>
        <taxon>Micromonospora</taxon>
    </lineage>
</organism>
<keyword evidence="2" id="KW-1185">Reference proteome</keyword>
<protein>
    <submittedName>
        <fullName evidence="1">Uncharacterized protein</fullName>
    </submittedName>
</protein>
<gene>
    <name evidence="1" type="ORF">GA0070612_3344</name>
</gene>
<evidence type="ECO:0000313" key="1">
    <source>
        <dbReference type="EMBL" id="SCF05208.1"/>
    </source>
</evidence>
<name>A0A1C4X9T6_9ACTN</name>
<evidence type="ECO:0000313" key="2">
    <source>
        <dbReference type="Proteomes" id="UP000198224"/>
    </source>
</evidence>
<dbReference type="AlphaFoldDB" id="A0A1C4X9T6"/>